<evidence type="ECO:0000256" key="1">
    <source>
        <dbReference type="ARBA" id="ARBA00004141"/>
    </source>
</evidence>
<feature type="transmembrane region" description="Helical" evidence="6">
    <location>
        <begin position="46"/>
        <end position="71"/>
    </location>
</feature>
<dbReference type="OrthoDB" id="3639251at2759"/>
<comment type="caution">
    <text evidence="8">The sequence shown here is derived from an EMBL/GenBank/DDBJ whole genome shotgun (WGS) entry which is preliminary data.</text>
</comment>
<feature type="transmembrane region" description="Helical" evidence="6">
    <location>
        <begin position="347"/>
        <end position="366"/>
    </location>
</feature>
<feature type="transmembrane region" description="Helical" evidence="6">
    <location>
        <begin position="83"/>
        <end position="105"/>
    </location>
</feature>
<feature type="transmembrane region" description="Helical" evidence="6">
    <location>
        <begin position="172"/>
        <end position="193"/>
    </location>
</feature>
<dbReference type="GO" id="GO:0016020">
    <property type="term" value="C:membrane"/>
    <property type="evidence" value="ECO:0007669"/>
    <property type="project" value="UniProtKB-SubCell"/>
</dbReference>
<dbReference type="FunFam" id="1.20.1250.20:FF:000511">
    <property type="entry name" value="MFS general substrate transporter"/>
    <property type="match status" value="1"/>
</dbReference>
<gene>
    <name evidence="8" type="ORF">B0A52_03133</name>
</gene>
<evidence type="ECO:0000313" key="8">
    <source>
        <dbReference type="EMBL" id="RVX73491.1"/>
    </source>
</evidence>
<organism evidence="8 9">
    <name type="scientific">Exophiala mesophila</name>
    <name type="common">Black yeast-like fungus</name>
    <dbReference type="NCBI Taxonomy" id="212818"/>
    <lineage>
        <taxon>Eukaryota</taxon>
        <taxon>Fungi</taxon>
        <taxon>Dikarya</taxon>
        <taxon>Ascomycota</taxon>
        <taxon>Pezizomycotina</taxon>
        <taxon>Eurotiomycetes</taxon>
        <taxon>Chaetothyriomycetidae</taxon>
        <taxon>Chaetothyriales</taxon>
        <taxon>Herpotrichiellaceae</taxon>
        <taxon>Exophiala</taxon>
    </lineage>
</organism>
<keyword evidence="4 6" id="KW-1133">Transmembrane helix</keyword>
<sequence length="482" mass="53374">MATNKTKDIDHDVFEKMDANQLEDADASEFTPAEQKRIIRRVDRRLIITTGLMFCCCLMDRNNLGAAAIAGMSKDLKLIEYRYSIIALVFFVTYILVQPVANVLCRKFGSRLFLTTITITWGICIMCFGFPKTWGPILALRLLLGALEGGFFPACVYLISTWYTRYEVQTRFAFFYILGCFASALSGILAYGLMQMDGVGGYAGWSWIFIMEGIITILVGIAGYFFLVDFPDQAATTTRSFLTDQECKFILDRINKDRGDAELEPFNLRKWAGAGLDPKIWGFAFLFFLNGTVAYAIAFFLPIILRNSLGFSLAASQCLVAPPYALAAILMYATAWAGDRWHFRGPVILFNATIGLIGLPILGFVQNSAARYVGIFLATAGTTANFPAVMAYQANNIRGQWKRAFSSATLVGLGSIGGIAGALVFRSQDAPHYRPGIWAVMACNILIIAIVVIMTIYFRICNKKVDKGTMVIEGLPGFKYTL</sequence>
<keyword evidence="2" id="KW-0813">Transport</keyword>
<dbReference type="InterPro" id="IPR036259">
    <property type="entry name" value="MFS_trans_sf"/>
</dbReference>
<evidence type="ECO:0000256" key="6">
    <source>
        <dbReference type="SAM" id="Phobius"/>
    </source>
</evidence>
<dbReference type="AlphaFoldDB" id="A0A438NCW0"/>
<dbReference type="InterPro" id="IPR011701">
    <property type="entry name" value="MFS"/>
</dbReference>
<evidence type="ECO:0000256" key="4">
    <source>
        <dbReference type="ARBA" id="ARBA00022989"/>
    </source>
</evidence>
<keyword evidence="3 6" id="KW-0812">Transmembrane</keyword>
<name>A0A438NCW0_EXOME</name>
<dbReference type="FunFam" id="1.20.1250.20:FF:000409">
    <property type="entry name" value="MFS general substrate transporter"/>
    <property type="match status" value="1"/>
</dbReference>
<protein>
    <recommendedName>
        <fullName evidence="7">Major facilitator superfamily (MFS) profile domain-containing protein</fullName>
    </recommendedName>
</protein>
<feature type="transmembrane region" description="Helical" evidence="6">
    <location>
        <begin position="137"/>
        <end position="160"/>
    </location>
</feature>
<feature type="transmembrane region" description="Helical" evidence="6">
    <location>
        <begin position="112"/>
        <end position="131"/>
    </location>
</feature>
<feature type="transmembrane region" description="Helical" evidence="6">
    <location>
        <begin position="437"/>
        <end position="460"/>
    </location>
</feature>
<dbReference type="GO" id="GO:0022857">
    <property type="term" value="F:transmembrane transporter activity"/>
    <property type="evidence" value="ECO:0007669"/>
    <property type="project" value="InterPro"/>
</dbReference>
<evidence type="ECO:0000259" key="7">
    <source>
        <dbReference type="PROSITE" id="PS50850"/>
    </source>
</evidence>
<proteinExistence type="predicted"/>
<feature type="transmembrane region" description="Helical" evidence="6">
    <location>
        <begin position="280"/>
        <end position="305"/>
    </location>
</feature>
<feature type="transmembrane region" description="Helical" evidence="6">
    <location>
        <begin position="404"/>
        <end position="425"/>
    </location>
</feature>
<dbReference type="SUPFAM" id="SSF103473">
    <property type="entry name" value="MFS general substrate transporter"/>
    <property type="match status" value="1"/>
</dbReference>
<dbReference type="InterPro" id="IPR020846">
    <property type="entry name" value="MFS_dom"/>
</dbReference>
<evidence type="ECO:0000256" key="2">
    <source>
        <dbReference type="ARBA" id="ARBA00022448"/>
    </source>
</evidence>
<reference evidence="8 9" key="1">
    <citation type="submission" date="2017-03" db="EMBL/GenBank/DDBJ databases">
        <title>Genomes of endolithic fungi from Antarctica.</title>
        <authorList>
            <person name="Coleine C."/>
            <person name="Masonjones S."/>
            <person name="Stajich J.E."/>
        </authorList>
    </citation>
    <scope>NUCLEOTIDE SEQUENCE [LARGE SCALE GENOMIC DNA]</scope>
    <source>
        <strain evidence="8 9">CCFEE 6314</strain>
    </source>
</reference>
<keyword evidence="5 6" id="KW-0472">Membrane</keyword>
<evidence type="ECO:0000256" key="3">
    <source>
        <dbReference type="ARBA" id="ARBA00022692"/>
    </source>
</evidence>
<feature type="transmembrane region" description="Helical" evidence="6">
    <location>
        <begin position="372"/>
        <end position="392"/>
    </location>
</feature>
<dbReference type="EMBL" id="NAJM01000008">
    <property type="protein sequence ID" value="RVX73491.1"/>
    <property type="molecule type" value="Genomic_DNA"/>
</dbReference>
<evidence type="ECO:0000256" key="5">
    <source>
        <dbReference type="ARBA" id="ARBA00023136"/>
    </source>
</evidence>
<dbReference type="PANTHER" id="PTHR43791">
    <property type="entry name" value="PERMEASE-RELATED"/>
    <property type="match status" value="1"/>
</dbReference>
<dbReference type="Pfam" id="PF07690">
    <property type="entry name" value="MFS_1"/>
    <property type="match status" value="1"/>
</dbReference>
<dbReference type="Gene3D" id="1.20.1250.20">
    <property type="entry name" value="MFS general substrate transporter like domains"/>
    <property type="match status" value="2"/>
</dbReference>
<dbReference type="PROSITE" id="PS50850">
    <property type="entry name" value="MFS"/>
    <property type="match status" value="1"/>
</dbReference>
<feature type="transmembrane region" description="Helical" evidence="6">
    <location>
        <begin position="311"/>
        <end position="335"/>
    </location>
</feature>
<feature type="domain" description="Major facilitator superfamily (MFS) profile" evidence="7">
    <location>
        <begin position="46"/>
        <end position="460"/>
    </location>
</feature>
<dbReference type="PANTHER" id="PTHR43791:SF47">
    <property type="entry name" value="MAJOR FACILITATOR SUPERFAMILY (MFS) PROFILE DOMAIN-CONTAINING PROTEIN-RELATED"/>
    <property type="match status" value="1"/>
</dbReference>
<accession>A0A438NCW0</accession>
<evidence type="ECO:0000313" key="9">
    <source>
        <dbReference type="Proteomes" id="UP000288859"/>
    </source>
</evidence>
<feature type="transmembrane region" description="Helical" evidence="6">
    <location>
        <begin position="205"/>
        <end position="227"/>
    </location>
</feature>
<dbReference type="VEuPathDB" id="FungiDB:PV10_02332"/>
<comment type="subcellular location">
    <subcellularLocation>
        <location evidence="1">Membrane</location>
        <topology evidence="1">Multi-pass membrane protein</topology>
    </subcellularLocation>
</comment>
<dbReference type="Proteomes" id="UP000288859">
    <property type="component" value="Unassembled WGS sequence"/>
</dbReference>